<dbReference type="KEGG" id="nvi:100122183"/>
<evidence type="ECO:0000313" key="5">
    <source>
        <dbReference type="EnsemblMetazoa" id="XP_001606525"/>
    </source>
</evidence>
<evidence type="ECO:0000256" key="1">
    <source>
        <dbReference type="ARBA" id="ARBA00022729"/>
    </source>
</evidence>
<organism evidence="5 6">
    <name type="scientific">Nasonia vitripennis</name>
    <name type="common">Parasitic wasp</name>
    <dbReference type="NCBI Taxonomy" id="7425"/>
    <lineage>
        <taxon>Eukaryota</taxon>
        <taxon>Metazoa</taxon>
        <taxon>Ecdysozoa</taxon>
        <taxon>Arthropoda</taxon>
        <taxon>Hexapoda</taxon>
        <taxon>Insecta</taxon>
        <taxon>Pterygota</taxon>
        <taxon>Neoptera</taxon>
        <taxon>Endopterygota</taxon>
        <taxon>Hymenoptera</taxon>
        <taxon>Apocrita</taxon>
        <taxon>Proctotrupomorpha</taxon>
        <taxon>Chalcidoidea</taxon>
        <taxon>Pteromalidae</taxon>
        <taxon>Pteromalinae</taxon>
        <taxon>Nasonia</taxon>
    </lineage>
</organism>
<evidence type="ECO:0000256" key="2">
    <source>
        <dbReference type="ARBA" id="ARBA00023180"/>
    </source>
</evidence>
<keyword evidence="3" id="KW-0812">Transmembrane</keyword>
<accession>A0A7M7GBH6</accession>
<evidence type="ECO:0000256" key="3">
    <source>
        <dbReference type="SAM" id="Phobius"/>
    </source>
</evidence>
<keyword evidence="6" id="KW-1185">Reference proteome</keyword>
<sequence length="153" mass="16786">MSVSKSVIVIALCFLFSIDSVFSKVEKCYGCTSLVDVDCVLNPEQDKFVMDCKNLTFRQGIDSMRIFNGRDNEAVDWACAKATVSNDLPGNKTIKQVVRACAPKNACEQKVSSGITLNSCDICTSDLCNSSSVISVGFYSLTICLAMIFVYWK</sequence>
<gene>
    <name evidence="5" type="primary">100122183</name>
</gene>
<dbReference type="InParanoid" id="A0A7M7GBH6"/>
<dbReference type="OrthoDB" id="7984667at2759"/>
<dbReference type="Pfam" id="PF17064">
    <property type="entry name" value="QVR"/>
    <property type="match status" value="1"/>
</dbReference>
<evidence type="ECO:0008006" key="7">
    <source>
        <dbReference type="Google" id="ProtNLM"/>
    </source>
</evidence>
<evidence type="ECO:0000313" key="6">
    <source>
        <dbReference type="Proteomes" id="UP000002358"/>
    </source>
</evidence>
<dbReference type="FunCoup" id="A0A7M7GBH6">
    <property type="interactions" value="49"/>
</dbReference>
<dbReference type="InterPro" id="IPR031424">
    <property type="entry name" value="QVR-like"/>
</dbReference>
<evidence type="ECO:0000256" key="4">
    <source>
        <dbReference type="SAM" id="SignalP"/>
    </source>
</evidence>
<dbReference type="GO" id="GO:0032222">
    <property type="term" value="P:regulation of synaptic transmission, cholinergic"/>
    <property type="evidence" value="ECO:0007669"/>
    <property type="project" value="InterPro"/>
</dbReference>
<protein>
    <recommendedName>
        <fullName evidence="7">Protein sleepless</fullName>
    </recommendedName>
</protein>
<dbReference type="GO" id="GO:0030431">
    <property type="term" value="P:sleep"/>
    <property type="evidence" value="ECO:0007669"/>
    <property type="project" value="InterPro"/>
</dbReference>
<name>A0A7M7GBH6_NASVI</name>
<keyword evidence="3" id="KW-0472">Membrane</keyword>
<feature type="signal peptide" evidence="4">
    <location>
        <begin position="1"/>
        <end position="23"/>
    </location>
</feature>
<proteinExistence type="predicted"/>
<dbReference type="AlphaFoldDB" id="A0A7M7GBH6"/>
<dbReference type="Proteomes" id="UP000002358">
    <property type="component" value="Chromosome 1"/>
</dbReference>
<dbReference type="EnsemblMetazoa" id="XM_001606475">
    <property type="protein sequence ID" value="XP_001606525"/>
    <property type="gene ID" value="LOC100122183"/>
</dbReference>
<reference evidence="5" key="1">
    <citation type="submission" date="2021-01" db="UniProtKB">
        <authorList>
            <consortium name="EnsemblMetazoa"/>
        </authorList>
    </citation>
    <scope>IDENTIFICATION</scope>
</reference>
<feature type="transmembrane region" description="Helical" evidence="3">
    <location>
        <begin position="133"/>
        <end position="152"/>
    </location>
</feature>
<keyword evidence="2" id="KW-0325">Glycoprotein</keyword>
<feature type="chain" id="PRO_5029586900" description="Protein sleepless" evidence="4">
    <location>
        <begin position="24"/>
        <end position="153"/>
    </location>
</feature>
<keyword evidence="1 4" id="KW-0732">Signal</keyword>
<keyword evidence="3" id="KW-1133">Transmembrane helix</keyword>